<gene>
    <name evidence="2" type="ORF">FYJ34_07605</name>
</gene>
<dbReference type="EMBL" id="VULY01000018">
    <property type="protein sequence ID" value="MSR94125.1"/>
    <property type="molecule type" value="Genomic_DNA"/>
</dbReference>
<dbReference type="Pfam" id="PF01208">
    <property type="entry name" value="URO-D"/>
    <property type="match status" value="1"/>
</dbReference>
<dbReference type="Proteomes" id="UP000434409">
    <property type="component" value="Unassembled WGS sequence"/>
</dbReference>
<dbReference type="PANTHER" id="PTHR47099:SF1">
    <property type="entry name" value="METHYLCOBAMIDE:COM METHYLTRANSFERASE MTBA"/>
    <property type="match status" value="1"/>
</dbReference>
<dbReference type="RefSeq" id="WP_154477548.1">
    <property type="nucleotide sequence ID" value="NZ_VULY01000018.1"/>
</dbReference>
<dbReference type="AlphaFoldDB" id="A0A6N7V0J0"/>
<feature type="domain" description="Uroporphyrinogen decarboxylase (URO-D)" evidence="1">
    <location>
        <begin position="14"/>
        <end position="347"/>
    </location>
</feature>
<dbReference type="InterPro" id="IPR038071">
    <property type="entry name" value="UROD/MetE-like_sf"/>
</dbReference>
<dbReference type="InterPro" id="IPR052024">
    <property type="entry name" value="Methanogen_methyltrans"/>
</dbReference>
<reference evidence="2 3" key="1">
    <citation type="submission" date="2019-08" db="EMBL/GenBank/DDBJ databases">
        <title>In-depth cultivation of the pig gut microbiome towards novel bacterial diversity and tailored functional studies.</title>
        <authorList>
            <person name="Wylensek D."/>
            <person name="Hitch T.C.A."/>
            <person name="Clavel T."/>
        </authorList>
    </citation>
    <scope>NUCLEOTIDE SEQUENCE [LARGE SCALE GENOMIC DNA]</scope>
    <source>
        <strain evidence="2 3">68-1-5</strain>
    </source>
</reference>
<protein>
    <submittedName>
        <fullName evidence="2">MtaA/CmuA family methyltransferase</fullName>
    </submittedName>
</protein>
<dbReference type="GO" id="GO:0006779">
    <property type="term" value="P:porphyrin-containing compound biosynthetic process"/>
    <property type="evidence" value="ECO:0007669"/>
    <property type="project" value="InterPro"/>
</dbReference>
<dbReference type="PANTHER" id="PTHR47099">
    <property type="entry name" value="METHYLCOBAMIDE:COM METHYLTRANSFERASE MTBA"/>
    <property type="match status" value="1"/>
</dbReference>
<accession>A0A6N7V0J0</accession>
<keyword evidence="2" id="KW-0489">Methyltransferase</keyword>
<evidence type="ECO:0000313" key="2">
    <source>
        <dbReference type="EMBL" id="MSR94125.1"/>
    </source>
</evidence>
<dbReference type="InterPro" id="IPR000257">
    <property type="entry name" value="Uroporphyrinogen_deCOase"/>
</dbReference>
<dbReference type="GO" id="GO:0008168">
    <property type="term" value="F:methyltransferase activity"/>
    <property type="evidence" value="ECO:0007669"/>
    <property type="project" value="UniProtKB-KW"/>
</dbReference>
<keyword evidence="3" id="KW-1185">Reference proteome</keyword>
<dbReference type="SUPFAM" id="SSF51726">
    <property type="entry name" value="UROD/MetE-like"/>
    <property type="match status" value="1"/>
</dbReference>
<comment type="caution">
    <text evidence="2">The sequence shown here is derived from an EMBL/GenBank/DDBJ whole genome shotgun (WGS) entry which is preliminary data.</text>
</comment>
<evidence type="ECO:0000313" key="3">
    <source>
        <dbReference type="Proteomes" id="UP000434409"/>
    </source>
</evidence>
<dbReference type="Gene3D" id="3.20.20.210">
    <property type="match status" value="1"/>
</dbReference>
<name>A0A6N7V0J0_9FIRM</name>
<evidence type="ECO:0000259" key="1">
    <source>
        <dbReference type="Pfam" id="PF01208"/>
    </source>
</evidence>
<dbReference type="GO" id="GO:0032259">
    <property type="term" value="P:methylation"/>
    <property type="evidence" value="ECO:0007669"/>
    <property type="project" value="UniProtKB-KW"/>
</dbReference>
<organism evidence="2 3">
    <name type="scientific">Suipraeoptans intestinalis</name>
    <dbReference type="NCBI Taxonomy" id="2606628"/>
    <lineage>
        <taxon>Bacteria</taxon>
        <taxon>Bacillati</taxon>
        <taxon>Bacillota</taxon>
        <taxon>Clostridia</taxon>
        <taxon>Lachnospirales</taxon>
        <taxon>Lachnospiraceae</taxon>
        <taxon>Suipraeoptans</taxon>
    </lineage>
</organism>
<proteinExistence type="predicted"/>
<sequence>MKLEKNKKDQMTPIERKKAVENGTRADRVITVPFISEFKCYLSNISIRDFWFDAKKMARAERIAFNRYGYDRIVIGPNTRGIAEALGGTYIYPEKGVPYAATPLIFDYGKVDELEPIRANTDTRIAVFKEEAKVLSEEAQEIVPLEASIGGPFTIAATLRGVESLLRDCRKCVNELHRLLRVITDSQKSCIDMMAQYGLGIAMADPVANPALIGPSMYEKFVFPYTKELTEYAFEKTGYKASLHMCGNTRNIWKYLGTYQLNELSLDNVIDLEQAANEIGNKVPIAGNVDPVGIVMKGTKEEIFAEVQRCVKQGRKAKKGYILATGCDIPEMSDPQQLDWLMDAARACGEYRKRQ</sequence>
<dbReference type="GO" id="GO:0004853">
    <property type="term" value="F:uroporphyrinogen decarboxylase activity"/>
    <property type="evidence" value="ECO:0007669"/>
    <property type="project" value="InterPro"/>
</dbReference>
<dbReference type="CDD" id="cd03465">
    <property type="entry name" value="URO-D_like"/>
    <property type="match status" value="1"/>
</dbReference>
<keyword evidence="2" id="KW-0808">Transferase</keyword>